<proteinExistence type="predicted"/>
<organism evidence="2 3">
    <name type="scientific">Synaphobranchus kaupii</name>
    <name type="common">Kaup's arrowtooth eel</name>
    <dbReference type="NCBI Taxonomy" id="118154"/>
    <lineage>
        <taxon>Eukaryota</taxon>
        <taxon>Metazoa</taxon>
        <taxon>Chordata</taxon>
        <taxon>Craniata</taxon>
        <taxon>Vertebrata</taxon>
        <taxon>Euteleostomi</taxon>
        <taxon>Actinopterygii</taxon>
        <taxon>Neopterygii</taxon>
        <taxon>Teleostei</taxon>
        <taxon>Anguilliformes</taxon>
        <taxon>Synaphobranchidae</taxon>
        <taxon>Synaphobranchus</taxon>
    </lineage>
</organism>
<reference evidence="2" key="1">
    <citation type="journal article" date="2023" name="Science">
        <title>Genome structures resolve the early diversification of teleost fishes.</title>
        <authorList>
            <person name="Parey E."/>
            <person name="Louis A."/>
            <person name="Montfort J."/>
            <person name="Bouchez O."/>
            <person name="Roques C."/>
            <person name="Iampietro C."/>
            <person name="Lluch J."/>
            <person name="Castinel A."/>
            <person name="Donnadieu C."/>
            <person name="Desvignes T."/>
            <person name="Floi Bucao C."/>
            <person name="Jouanno E."/>
            <person name="Wen M."/>
            <person name="Mejri S."/>
            <person name="Dirks R."/>
            <person name="Jansen H."/>
            <person name="Henkel C."/>
            <person name="Chen W.J."/>
            <person name="Zahm M."/>
            <person name="Cabau C."/>
            <person name="Klopp C."/>
            <person name="Thompson A.W."/>
            <person name="Robinson-Rechavi M."/>
            <person name="Braasch I."/>
            <person name="Lecointre G."/>
            <person name="Bobe J."/>
            <person name="Postlethwait J.H."/>
            <person name="Berthelot C."/>
            <person name="Roest Crollius H."/>
            <person name="Guiguen Y."/>
        </authorList>
    </citation>
    <scope>NUCLEOTIDE SEQUENCE</scope>
    <source>
        <strain evidence="2">WJC10195</strain>
    </source>
</reference>
<protein>
    <submittedName>
        <fullName evidence="2">Uncharacterized protein</fullName>
    </submittedName>
</protein>
<gene>
    <name evidence="2" type="ORF">SKAU_G00263480</name>
</gene>
<accession>A0A9Q1IPX4</accession>
<comment type="caution">
    <text evidence="2">The sequence shown here is derived from an EMBL/GenBank/DDBJ whole genome shotgun (WGS) entry which is preliminary data.</text>
</comment>
<dbReference type="Proteomes" id="UP001152622">
    <property type="component" value="Chromosome 10"/>
</dbReference>
<dbReference type="EMBL" id="JAINUF010000010">
    <property type="protein sequence ID" value="KAJ8347759.1"/>
    <property type="molecule type" value="Genomic_DNA"/>
</dbReference>
<keyword evidence="3" id="KW-1185">Reference proteome</keyword>
<evidence type="ECO:0000313" key="3">
    <source>
        <dbReference type="Proteomes" id="UP001152622"/>
    </source>
</evidence>
<evidence type="ECO:0000313" key="2">
    <source>
        <dbReference type="EMBL" id="KAJ8347759.1"/>
    </source>
</evidence>
<feature type="region of interest" description="Disordered" evidence="1">
    <location>
        <begin position="1"/>
        <end position="31"/>
    </location>
</feature>
<sequence length="80" mass="8508">MPSAKAWQDWRSGKKCEEGGGEEAGGQAGRQRRILEEGRGIAVDFTLAFQMRAGPAVIAARCQVEPPQMAAMALGCSLCL</sequence>
<dbReference type="AlphaFoldDB" id="A0A9Q1IPX4"/>
<name>A0A9Q1IPX4_SYNKA</name>
<evidence type="ECO:0000256" key="1">
    <source>
        <dbReference type="SAM" id="MobiDB-lite"/>
    </source>
</evidence>